<sequence>MFSGRLTDDGLFGVTIIRPTIMPNATAPAYLLRNIKHCFFLAYHFLPRCLPRPKGLLASTIGLCIGSMFG</sequence>
<name>A0A8S5LC91_9CAUD</name>
<protein>
    <submittedName>
        <fullName evidence="1">Uncharacterized protein</fullName>
    </submittedName>
</protein>
<dbReference type="EMBL" id="BK014681">
    <property type="protein sequence ID" value="DAD67570.1"/>
    <property type="molecule type" value="Genomic_DNA"/>
</dbReference>
<reference evidence="1" key="1">
    <citation type="journal article" date="2021" name="Proc. Natl. Acad. Sci. U.S.A.">
        <title>A Catalog of Tens of Thousands of Viruses from Human Metagenomes Reveals Hidden Associations with Chronic Diseases.</title>
        <authorList>
            <person name="Tisza M.J."/>
            <person name="Buck C.B."/>
        </authorList>
    </citation>
    <scope>NUCLEOTIDE SEQUENCE</scope>
    <source>
        <strain evidence="1">CttU829</strain>
    </source>
</reference>
<evidence type="ECO:0000313" key="1">
    <source>
        <dbReference type="EMBL" id="DAD67570.1"/>
    </source>
</evidence>
<organism evidence="1">
    <name type="scientific">Siphoviridae sp. cttU829</name>
    <dbReference type="NCBI Taxonomy" id="2823605"/>
    <lineage>
        <taxon>Viruses</taxon>
        <taxon>Duplodnaviria</taxon>
        <taxon>Heunggongvirae</taxon>
        <taxon>Uroviricota</taxon>
        <taxon>Caudoviricetes</taxon>
    </lineage>
</organism>
<accession>A0A8S5LC91</accession>
<proteinExistence type="predicted"/>